<protein>
    <submittedName>
        <fullName evidence="1">Uncharacterized protein</fullName>
    </submittedName>
</protein>
<reference evidence="1" key="1">
    <citation type="journal article" date="2019" name="MBio">
        <title>Virus Genomes from Deep Sea Sediments Expand the Ocean Megavirome and Support Independent Origins of Viral Gigantism.</title>
        <authorList>
            <person name="Backstrom D."/>
            <person name="Yutin N."/>
            <person name="Jorgensen S.L."/>
            <person name="Dharamshi J."/>
            <person name="Homa F."/>
            <person name="Zaremba-Niedwiedzka K."/>
            <person name="Spang A."/>
            <person name="Wolf Y.I."/>
            <person name="Koonin E.V."/>
            <person name="Ettema T.J."/>
        </authorList>
    </citation>
    <scope>NUCLEOTIDE SEQUENCE</scope>
</reference>
<dbReference type="EMBL" id="MK500334">
    <property type="protein sequence ID" value="QBK86367.1"/>
    <property type="molecule type" value="Genomic_DNA"/>
</dbReference>
<gene>
    <name evidence="1" type="ORF">LCMAC102_01620</name>
</gene>
<accession>A0A481YTV3</accession>
<evidence type="ECO:0000313" key="1">
    <source>
        <dbReference type="EMBL" id="QBK86367.1"/>
    </source>
</evidence>
<proteinExistence type="predicted"/>
<sequence>MEKKSLEVSYLGSYIIDALDLPEDDDGWIAPHLPTNTDPICGICDEIDRLYEVPEKRTYVSLPNYLKLPDSGSGLFLNEDEMELVDELVNIIQTAQRLSDRYGDILDRLKMNKREEEKR</sequence>
<organism evidence="1">
    <name type="scientific">Marseillevirus LCMAC102</name>
    <dbReference type="NCBI Taxonomy" id="2506603"/>
    <lineage>
        <taxon>Viruses</taxon>
        <taxon>Varidnaviria</taxon>
        <taxon>Bamfordvirae</taxon>
        <taxon>Nucleocytoviricota</taxon>
        <taxon>Megaviricetes</taxon>
        <taxon>Pimascovirales</taxon>
        <taxon>Pimascovirales incertae sedis</taxon>
        <taxon>Marseilleviridae</taxon>
    </lineage>
</organism>
<name>A0A481YTV3_9VIRU</name>